<evidence type="ECO:0000313" key="2">
    <source>
        <dbReference type="Proteomes" id="UP000037460"/>
    </source>
</evidence>
<gene>
    <name evidence="1" type="ORF">Ctob_016690</name>
</gene>
<keyword evidence="2" id="KW-1185">Reference proteome</keyword>
<accession>A0A0M0K788</accession>
<evidence type="ECO:0000313" key="1">
    <source>
        <dbReference type="EMBL" id="KOO34680.1"/>
    </source>
</evidence>
<proteinExistence type="predicted"/>
<organism evidence="1 2">
    <name type="scientific">Chrysochromulina tobinii</name>
    <dbReference type="NCBI Taxonomy" id="1460289"/>
    <lineage>
        <taxon>Eukaryota</taxon>
        <taxon>Haptista</taxon>
        <taxon>Haptophyta</taxon>
        <taxon>Prymnesiophyceae</taxon>
        <taxon>Prymnesiales</taxon>
        <taxon>Chrysochromulinaceae</taxon>
        <taxon>Chrysochromulina</taxon>
    </lineage>
</organism>
<dbReference type="Proteomes" id="UP000037460">
    <property type="component" value="Unassembled WGS sequence"/>
</dbReference>
<name>A0A0M0K788_9EUKA</name>
<reference evidence="2" key="1">
    <citation type="journal article" date="2015" name="PLoS Genet.">
        <title>Genome Sequence and Transcriptome Analyses of Chrysochromulina tobin: Metabolic Tools for Enhanced Algal Fitness in the Prominent Order Prymnesiales (Haptophyceae).</title>
        <authorList>
            <person name="Hovde B.T."/>
            <person name="Deodato C.R."/>
            <person name="Hunsperger H.M."/>
            <person name="Ryken S.A."/>
            <person name="Yost W."/>
            <person name="Jha R.K."/>
            <person name="Patterson J."/>
            <person name="Monnat R.J. Jr."/>
            <person name="Barlow S.B."/>
            <person name="Starkenburg S.R."/>
            <person name="Cattolico R.A."/>
        </authorList>
    </citation>
    <scope>NUCLEOTIDE SEQUENCE</scope>
    <source>
        <strain evidence="2">CCMP291</strain>
    </source>
</reference>
<dbReference type="AlphaFoldDB" id="A0A0M0K788"/>
<comment type="caution">
    <text evidence="1">The sequence shown here is derived from an EMBL/GenBank/DDBJ whole genome shotgun (WGS) entry which is preliminary data.</text>
</comment>
<sequence>MRRIEEATVEGPIFDVVSVYRIKLDPSTNKLDRVTVRHNVDGNRGKRVLARLGIAYAVPTSSTTLDEVAFKMIISDSAKRQRHLTKADVKSAYTNAATSRGKRFLRCPDTAPEFDEDGTEMVLELGPPLFGEPEAGYEWQ</sequence>
<feature type="non-terminal residue" evidence="1">
    <location>
        <position position="140"/>
    </location>
</feature>
<protein>
    <submittedName>
        <fullName evidence="1">Uncharacterized protein</fullName>
    </submittedName>
</protein>
<dbReference type="EMBL" id="JWZX01001136">
    <property type="protein sequence ID" value="KOO34680.1"/>
    <property type="molecule type" value="Genomic_DNA"/>
</dbReference>